<evidence type="ECO:0000256" key="1">
    <source>
        <dbReference type="SAM" id="Phobius"/>
    </source>
</evidence>
<organism evidence="2">
    <name type="scientific">Klebsiella pneumoniae</name>
    <dbReference type="NCBI Taxonomy" id="573"/>
    <lineage>
        <taxon>Bacteria</taxon>
        <taxon>Pseudomonadati</taxon>
        <taxon>Pseudomonadota</taxon>
        <taxon>Gammaproteobacteria</taxon>
        <taxon>Enterobacterales</taxon>
        <taxon>Enterobacteriaceae</taxon>
        <taxon>Klebsiella/Raoultella group</taxon>
        <taxon>Klebsiella</taxon>
        <taxon>Klebsiella pneumoniae complex</taxon>
    </lineage>
</organism>
<dbReference type="AlphaFoldDB" id="A0A4P0XQT6"/>
<accession>A0A4P0XQT6</accession>
<evidence type="ECO:0000313" key="2">
    <source>
        <dbReference type="EMBL" id="VTM49586.1"/>
    </source>
</evidence>
<keyword evidence="1" id="KW-0472">Membrane</keyword>
<gene>
    <name evidence="2" type="ORF">NCTC9183_00961</name>
</gene>
<name>A0A4P0XQT6_KLEPN</name>
<feature type="transmembrane region" description="Helical" evidence="1">
    <location>
        <begin position="6"/>
        <end position="24"/>
    </location>
</feature>
<keyword evidence="1" id="KW-1133">Transmembrane helix</keyword>
<dbReference type="EMBL" id="CABDVL010000003">
    <property type="protein sequence ID" value="VTM49586.1"/>
    <property type="molecule type" value="Genomic_DNA"/>
</dbReference>
<proteinExistence type="predicted"/>
<reference evidence="2" key="1">
    <citation type="submission" date="2019-04" db="EMBL/GenBank/DDBJ databases">
        <authorList>
            <consortium name="Pathogen Informatics"/>
        </authorList>
    </citation>
    <scope>NUCLEOTIDE SEQUENCE</scope>
    <source>
        <strain evidence="2">NCTC9183</strain>
    </source>
</reference>
<dbReference type="Proteomes" id="UP000507695">
    <property type="component" value="Unassembled WGS sequence"/>
</dbReference>
<protein>
    <submittedName>
        <fullName evidence="2">Alpha-galactosidase</fullName>
    </submittedName>
</protein>
<sequence length="29" mass="3137">MSAPKITFIGAGSTVFVKIFSVMFSSARR</sequence>
<keyword evidence="1" id="KW-0812">Transmembrane</keyword>